<gene>
    <name evidence="5" type="ORF">CHUV0807_2311</name>
</gene>
<feature type="compositionally biased region" description="Low complexity" evidence="3">
    <location>
        <begin position="815"/>
        <end position="829"/>
    </location>
</feature>
<reference evidence="6" key="1">
    <citation type="submission" date="2016-04" db="EMBL/GenBank/DDBJ databases">
        <authorList>
            <person name="Tagini F."/>
        </authorList>
    </citation>
    <scope>NUCLEOTIDE SEQUENCE [LARGE SCALE GENOMIC DNA]</scope>
    <source>
        <strain evidence="6">CHUV0807</strain>
    </source>
</reference>
<organism evidence="5 6">
    <name type="scientific">Cardiobacterium hominis</name>
    <dbReference type="NCBI Taxonomy" id="2718"/>
    <lineage>
        <taxon>Bacteria</taxon>
        <taxon>Pseudomonadati</taxon>
        <taxon>Pseudomonadota</taxon>
        <taxon>Gammaproteobacteria</taxon>
        <taxon>Cardiobacteriales</taxon>
        <taxon>Cardiobacteriaceae</taxon>
        <taxon>Cardiobacterium</taxon>
    </lineage>
</organism>
<protein>
    <submittedName>
        <fullName evidence="5">Phage tail length tape-measure protein</fullName>
    </submittedName>
</protein>
<proteinExistence type="predicted"/>
<feature type="coiled-coil region" evidence="2">
    <location>
        <begin position="60"/>
        <end position="87"/>
    </location>
</feature>
<feature type="compositionally biased region" description="Basic and acidic residues" evidence="3">
    <location>
        <begin position="1038"/>
        <end position="1057"/>
    </location>
</feature>
<keyword evidence="2" id="KW-0175">Coiled coil</keyword>
<evidence type="ECO:0000256" key="3">
    <source>
        <dbReference type="SAM" id="MobiDB-lite"/>
    </source>
</evidence>
<feature type="region of interest" description="Disordered" evidence="3">
    <location>
        <begin position="1038"/>
        <end position="1086"/>
    </location>
</feature>
<dbReference type="Proteomes" id="UP000190837">
    <property type="component" value="Unassembled WGS sequence"/>
</dbReference>
<feature type="compositionally biased region" description="Low complexity" evidence="3">
    <location>
        <begin position="1061"/>
        <end position="1076"/>
    </location>
</feature>
<dbReference type="AlphaFoldDB" id="A0A1C3H6T6"/>
<feature type="region of interest" description="Disordered" evidence="3">
    <location>
        <begin position="815"/>
        <end position="846"/>
    </location>
</feature>
<dbReference type="RefSeq" id="WP_079542022.1">
    <property type="nucleotide sequence ID" value="NZ_FKLO01000077.1"/>
</dbReference>
<keyword evidence="1" id="KW-1188">Viral release from host cell</keyword>
<name>A0A1C3H6T6_9GAMM</name>
<feature type="domain" description="Phage tail tape measure protein" evidence="4">
    <location>
        <begin position="151"/>
        <end position="321"/>
    </location>
</feature>
<dbReference type="NCBIfam" id="TIGR01760">
    <property type="entry name" value="tape_meas_TP901"/>
    <property type="match status" value="1"/>
</dbReference>
<dbReference type="EMBL" id="FKLO01000077">
    <property type="protein sequence ID" value="SAM71309.1"/>
    <property type="molecule type" value="Genomic_DNA"/>
</dbReference>
<evidence type="ECO:0000313" key="5">
    <source>
        <dbReference type="EMBL" id="SAM71309.1"/>
    </source>
</evidence>
<evidence type="ECO:0000256" key="2">
    <source>
        <dbReference type="SAM" id="Coils"/>
    </source>
</evidence>
<dbReference type="InterPro" id="IPR010090">
    <property type="entry name" value="Phage_tape_meas"/>
</dbReference>
<evidence type="ECO:0000256" key="1">
    <source>
        <dbReference type="ARBA" id="ARBA00022612"/>
    </source>
</evidence>
<accession>A0A1C3H6T6</accession>
<sequence length="1117" mass="116780">MPSNTRLHTELLITAGVRGLDRIDAVIEALRAAGHNTDQLTDESARLRAEWDSLDPEERARRLRNLAEATNQAREDADRLADSAERNVGAFDRLKGAVIAFGAALGVAFVAGKIKDFFGEAVSGAADFEAQLSTVKAVSGASAEEMEALRAAAEKMGAETKYNATEAAQALENLARAGLKSSEAIEALPSVLALAQGNGLELADAASYITQTASGMGLAMSDAARVADVLAKAASSANTDIQGMGLAMSYAAPNAHALGLTLEETAAYIGKLADAGFDGSRAGTAMATMMSQFQNPASTFRRELASIGIRTNDFSQAIRELAATGPKGQAAISALGEAAGPAFRALVGQGIEAVDELNNKLKDATGFATKQAKEMGDNVGGAFAELESAWDAVKLKLATPILEPLKKKMLELADVISELVASGKIEDLGKKIADTFEHGADVVIRFVKELDFGAAVDKVSNGFAVLQTTGVALNGAFQALSIGLNGLKAGFAAIGIVLTTVMQVAANVALGILGAGEAVSDFFGITDSTSNSMLERLSSLNEVANNARGALLEVINNAGESIRASGESIAGTAQDAAEKASTSLAQIPQATADAVEAAKQPILGFAQVAIDAAREVTDAAITEADKQTKAAVDAAQQTKAAQEQAAEAAKNAFADIGVDLDEVFTGVSAKSKKAMSDYTYAVQQAMDAGLDATAAARAGFEALAAKISSPEEWAALKQQLTDSGVAMDKLTQGQLKRMADGIQGLPDAAATAMDALKERLNSADLGGLERIGTEAKAAFAAGELSAKQYADILDQIKSKTEELRAKTAKIGETATQAHGQAAQAAQEHAAAQKKEAEASEQAAEATEKKKKAMMTIYDASKLNAEAIGLVDDAINRMVTSMGHMDADDYLRKVAAMSRVGQQYVADVQRAEEATERLNQRTSDGTVSMHDIAEATHAASSNIAALDSTTLKNLNASIDAAKKKLEDLQQQAKDTAADLDAELAQLKGDDTKTAKLEQQRKLRELEGKLQEARIRGNAEEIAQYERALELQRQIGAEKARQAADKKAEAAARAQESRSRGNATPRSTTASSATSHGAGDISPQQVVDALDDRTRGILKNEGAQEFARQLLNEAKRSPR</sequence>
<dbReference type="Pfam" id="PF10145">
    <property type="entry name" value="PhageMin_Tail"/>
    <property type="match status" value="1"/>
</dbReference>
<dbReference type="PANTHER" id="PTHR37813:SF1">
    <property type="entry name" value="FELS-2 PROPHAGE PROTEIN"/>
    <property type="match status" value="1"/>
</dbReference>
<evidence type="ECO:0000259" key="4">
    <source>
        <dbReference type="Pfam" id="PF10145"/>
    </source>
</evidence>
<evidence type="ECO:0000313" key="6">
    <source>
        <dbReference type="Proteomes" id="UP000190837"/>
    </source>
</evidence>
<dbReference type="PANTHER" id="PTHR37813">
    <property type="entry name" value="FELS-2 PROPHAGE PROTEIN"/>
    <property type="match status" value="1"/>
</dbReference>